<keyword evidence="7" id="KW-1185">Reference proteome</keyword>
<feature type="domain" description="HTH tetR-type" evidence="5">
    <location>
        <begin position="6"/>
        <end position="66"/>
    </location>
</feature>
<dbReference type="Proteomes" id="UP001212821">
    <property type="component" value="Chromosome"/>
</dbReference>
<keyword evidence="2 4" id="KW-0238">DNA-binding</keyword>
<dbReference type="RefSeq" id="WP_270147297.1">
    <property type="nucleotide sequence ID" value="NZ_CP115450.1"/>
</dbReference>
<gene>
    <name evidence="6" type="ORF">O1G21_27065</name>
</gene>
<dbReference type="SUPFAM" id="SSF48498">
    <property type="entry name" value="Tetracyclin repressor-like, C-terminal domain"/>
    <property type="match status" value="1"/>
</dbReference>
<dbReference type="EMBL" id="CP115450">
    <property type="protein sequence ID" value="WBP89141.1"/>
    <property type="molecule type" value="Genomic_DNA"/>
</dbReference>
<dbReference type="Gene3D" id="1.10.357.10">
    <property type="entry name" value="Tetracycline Repressor, domain 2"/>
    <property type="match status" value="1"/>
</dbReference>
<evidence type="ECO:0000256" key="1">
    <source>
        <dbReference type="ARBA" id="ARBA00023015"/>
    </source>
</evidence>
<evidence type="ECO:0000256" key="2">
    <source>
        <dbReference type="ARBA" id="ARBA00023125"/>
    </source>
</evidence>
<organism evidence="6 7">
    <name type="scientific">Kitasatospora cathayae</name>
    <dbReference type="NCBI Taxonomy" id="3004092"/>
    <lineage>
        <taxon>Bacteria</taxon>
        <taxon>Bacillati</taxon>
        <taxon>Actinomycetota</taxon>
        <taxon>Actinomycetes</taxon>
        <taxon>Kitasatosporales</taxon>
        <taxon>Streptomycetaceae</taxon>
        <taxon>Kitasatospora</taxon>
    </lineage>
</organism>
<keyword evidence="1" id="KW-0805">Transcription regulation</keyword>
<dbReference type="InterPro" id="IPR001647">
    <property type="entry name" value="HTH_TetR"/>
</dbReference>
<evidence type="ECO:0000256" key="4">
    <source>
        <dbReference type="PROSITE-ProRule" id="PRU00335"/>
    </source>
</evidence>
<dbReference type="Pfam" id="PF13305">
    <property type="entry name" value="TetR_C_33"/>
    <property type="match status" value="1"/>
</dbReference>
<dbReference type="InterPro" id="IPR025996">
    <property type="entry name" value="MT1864/Rv1816-like_C"/>
</dbReference>
<dbReference type="SUPFAM" id="SSF46689">
    <property type="entry name" value="Homeodomain-like"/>
    <property type="match status" value="1"/>
</dbReference>
<keyword evidence="3" id="KW-0804">Transcription</keyword>
<accession>A0ABY7Q980</accession>
<proteinExistence type="predicted"/>
<sequence>MGAHAGLTVERITQAAAALADEVGIEKVTISALARSFGVKDASFYSHVKGLREIRIRVAILASEEMNECIGSAIAGRSGGEALTAFADAYRHYALRHPGRYAATQLRLDPSEFAGTEVFARSVELTYAVMRYYELDEPDLTDAARLLRSTFHGFISIEAAGGFNHPRGVEGSWHRIVSSLHQLLEQWPRTADTEKA</sequence>
<dbReference type="InterPro" id="IPR036271">
    <property type="entry name" value="Tet_transcr_reg_TetR-rel_C_sf"/>
</dbReference>
<feature type="DNA-binding region" description="H-T-H motif" evidence="4">
    <location>
        <begin position="29"/>
        <end position="48"/>
    </location>
</feature>
<name>A0ABY7Q980_9ACTN</name>
<reference evidence="7" key="1">
    <citation type="submission" date="2022-12" db="EMBL/GenBank/DDBJ databases">
        <authorList>
            <person name="Mo P."/>
        </authorList>
    </citation>
    <scope>NUCLEOTIDE SEQUENCE [LARGE SCALE GENOMIC DNA]</scope>
    <source>
        <strain evidence="7">HUAS 3-15</strain>
    </source>
</reference>
<evidence type="ECO:0000313" key="7">
    <source>
        <dbReference type="Proteomes" id="UP001212821"/>
    </source>
</evidence>
<evidence type="ECO:0000259" key="5">
    <source>
        <dbReference type="PROSITE" id="PS50977"/>
    </source>
</evidence>
<evidence type="ECO:0000313" key="6">
    <source>
        <dbReference type="EMBL" id="WBP89141.1"/>
    </source>
</evidence>
<dbReference type="InterPro" id="IPR009057">
    <property type="entry name" value="Homeodomain-like_sf"/>
</dbReference>
<dbReference type="Pfam" id="PF00440">
    <property type="entry name" value="TetR_N"/>
    <property type="match status" value="1"/>
</dbReference>
<evidence type="ECO:0000256" key="3">
    <source>
        <dbReference type="ARBA" id="ARBA00023163"/>
    </source>
</evidence>
<dbReference type="Gene3D" id="1.10.10.60">
    <property type="entry name" value="Homeodomain-like"/>
    <property type="match status" value="1"/>
</dbReference>
<protein>
    <submittedName>
        <fullName evidence="6">WHG domain-containing protein</fullName>
    </submittedName>
</protein>
<dbReference type="PROSITE" id="PS50977">
    <property type="entry name" value="HTH_TETR_2"/>
    <property type="match status" value="1"/>
</dbReference>